<evidence type="ECO:0000256" key="1">
    <source>
        <dbReference type="SAM" id="SignalP"/>
    </source>
</evidence>
<dbReference type="RefSeq" id="WP_145088179.1">
    <property type="nucleotide sequence ID" value="NZ_CP036274.1"/>
</dbReference>
<dbReference type="OrthoDB" id="241860at2"/>
<name>A0A517YAV8_9BACT</name>
<dbReference type="KEGG" id="aagg:ETAA8_24180"/>
<keyword evidence="4" id="KW-1185">Reference proteome</keyword>
<feature type="signal peptide" evidence="1">
    <location>
        <begin position="1"/>
        <end position="24"/>
    </location>
</feature>
<organism evidence="3 4">
    <name type="scientific">Anatilimnocola aggregata</name>
    <dbReference type="NCBI Taxonomy" id="2528021"/>
    <lineage>
        <taxon>Bacteria</taxon>
        <taxon>Pseudomonadati</taxon>
        <taxon>Planctomycetota</taxon>
        <taxon>Planctomycetia</taxon>
        <taxon>Pirellulales</taxon>
        <taxon>Pirellulaceae</taxon>
        <taxon>Anatilimnocola</taxon>
    </lineage>
</organism>
<accession>A0A517YAV8</accession>
<sequence precursor="true">MARYFLICSFLVIVAHWSAHNLCAQSPKPSAPKTLGAWKLEELLLKDGKVYKGVVQDEREYDLDFAEIMQPAGKPMYGVLRWVNKREVLKLTKLPKEEHEELLQRFEQFRNRTVIEAGRMEELLLKQDEVGGKLHHLYDGPWFRVDSTTDEETTRRCVVRIEQIFRAYRMVLPPKGRPPEPLTVRLFGSLDEYRAELRRMKLNIKNPAFYSTRQRTILAGSDLNTYAEHLTEIRSHHEELRKTWQKFDVDFQRETARIIGDLKTAKFTTDEINAEIRLRKARWNEQLVAQFNTITEQDRRNDGKFAEVTAQMFAQLYHEAFHAWIDNFVYASSRQNVPRWLNEGLAQVFESGKLDGQSLRLDSPSAVQLAVLQEELRRRPQPLEDMLADENLPFLDGHVQDAQRADRNYAYAWGLAWYLTFHEQKLAGHALDRYVSEDSRQFTPVERFEKFTGKKLAPFETDWRRAMLELRVPK</sequence>
<dbReference type="EMBL" id="CP036274">
    <property type="protein sequence ID" value="QDU27331.1"/>
    <property type="molecule type" value="Genomic_DNA"/>
</dbReference>
<evidence type="ECO:0000313" key="4">
    <source>
        <dbReference type="Proteomes" id="UP000315017"/>
    </source>
</evidence>
<gene>
    <name evidence="3" type="ORF">ETAA8_24180</name>
</gene>
<evidence type="ECO:0000313" key="3">
    <source>
        <dbReference type="EMBL" id="QDU27331.1"/>
    </source>
</evidence>
<dbReference type="AlphaFoldDB" id="A0A517YAV8"/>
<keyword evidence="1" id="KW-0732">Signal</keyword>
<proteinExistence type="predicted"/>
<dbReference type="Proteomes" id="UP000315017">
    <property type="component" value="Chromosome"/>
</dbReference>
<dbReference type="Pfam" id="PF07607">
    <property type="entry name" value="DUF1570"/>
    <property type="match status" value="1"/>
</dbReference>
<feature type="chain" id="PRO_5021946475" description="DUF1570 domain-containing protein" evidence="1">
    <location>
        <begin position="25"/>
        <end position="474"/>
    </location>
</feature>
<feature type="domain" description="DUF1570" evidence="2">
    <location>
        <begin position="314"/>
        <end position="424"/>
    </location>
</feature>
<reference evidence="3 4" key="1">
    <citation type="submission" date="2019-02" db="EMBL/GenBank/DDBJ databases">
        <title>Deep-cultivation of Planctomycetes and their phenomic and genomic characterization uncovers novel biology.</title>
        <authorList>
            <person name="Wiegand S."/>
            <person name="Jogler M."/>
            <person name="Boedeker C."/>
            <person name="Pinto D."/>
            <person name="Vollmers J."/>
            <person name="Rivas-Marin E."/>
            <person name="Kohn T."/>
            <person name="Peeters S.H."/>
            <person name="Heuer A."/>
            <person name="Rast P."/>
            <person name="Oberbeckmann S."/>
            <person name="Bunk B."/>
            <person name="Jeske O."/>
            <person name="Meyerdierks A."/>
            <person name="Storesund J.E."/>
            <person name="Kallscheuer N."/>
            <person name="Luecker S."/>
            <person name="Lage O.M."/>
            <person name="Pohl T."/>
            <person name="Merkel B.J."/>
            <person name="Hornburger P."/>
            <person name="Mueller R.-W."/>
            <person name="Bruemmer F."/>
            <person name="Labrenz M."/>
            <person name="Spormann A.M."/>
            <person name="Op den Camp H."/>
            <person name="Overmann J."/>
            <person name="Amann R."/>
            <person name="Jetten M.S.M."/>
            <person name="Mascher T."/>
            <person name="Medema M.H."/>
            <person name="Devos D.P."/>
            <person name="Kaster A.-K."/>
            <person name="Ovreas L."/>
            <person name="Rohde M."/>
            <person name="Galperin M.Y."/>
            <person name="Jogler C."/>
        </authorList>
    </citation>
    <scope>NUCLEOTIDE SEQUENCE [LARGE SCALE GENOMIC DNA]</scope>
    <source>
        <strain evidence="3 4">ETA_A8</strain>
    </source>
</reference>
<dbReference type="InterPro" id="IPR011464">
    <property type="entry name" value="DUF1570"/>
</dbReference>
<evidence type="ECO:0000259" key="2">
    <source>
        <dbReference type="Pfam" id="PF07607"/>
    </source>
</evidence>
<protein>
    <recommendedName>
        <fullName evidence="2">DUF1570 domain-containing protein</fullName>
    </recommendedName>
</protein>